<organism evidence="1 2">
    <name type="scientific">Paenibacillus naphthalenovorans</name>
    <dbReference type="NCBI Taxonomy" id="162209"/>
    <lineage>
        <taxon>Bacteria</taxon>
        <taxon>Bacillati</taxon>
        <taxon>Bacillota</taxon>
        <taxon>Bacilli</taxon>
        <taxon>Bacillales</taxon>
        <taxon>Paenibacillaceae</taxon>
        <taxon>Paenibacillus</taxon>
    </lineage>
</organism>
<reference evidence="2" key="1">
    <citation type="submission" date="2015-12" db="EMBL/GenBank/DDBJ databases">
        <title>Complete genome sequences of two moderately thermophilic Paenibacillus species.</title>
        <authorList>
            <person name="Butler R.III."/>
            <person name="Wang J."/>
            <person name="Stark B.C."/>
            <person name="Pombert J.-F."/>
        </authorList>
    </citation>
    <scope>NUCLEOTIDE SEQUENCE [LARGE SCALE GENOMIC DNA]</scope>
    <source>
        <strain evidence="2">32O-Y</strain>
    </source>
</reference>
<dbReference type="OrthoDB" id="2877606at2"/>
<evidence type="ECO:0000313" key="2">
    <source>
        <dbReference type="Proteomes" id="UP000061660"/>
    </source>
</evidence>
<evidence type="ECO:0000313" key="1">
    <source>
        <dbReference type="EMBL" id="ALS22200.1"/>
    </source>
</evidence>
<dbReference type="STRING" id="162209.IJ22_18260"/>
<keyword evidence="2" id="KW-1185">Reference proteome</keyword>
<reference evidence="1 2" key="2">
    <citation type="journal article" date="2016" name="Genome Announc.">
        <title>Complete Genome Sequences of Two Interactive Moderate Thermophiles, Paenibacillus napthalenovorans 32O-Y and Paenibacillus sp. 32O-W.</title>
        <authorList>
            <person name="Butler R.R.III."/>
            <person name="Wang J."/>
            <person name="Stark B.C."/>
            <person name="Pombert J.F."/>
        </authorList>
    </citation>
    <scope>NUCLEOTIDE SEQUENCE [LARGE SCALE GENOMIC DNA]</scope>
    <source>
        <strain evidence="1 2">32O-Y</strain>
    </source>
</reference>
<dbReference type="AlphaFoldDB" id="A0A0U2U7P1"/>
<gene>
    <name evidence="1" type="ORF">IJ22_18260</name>
</gene>
<dbReference type="KEGG" id="pnp:IJ22_18260"/>
<dbReference type="EMBL" id="CP013652">
    <property type="protein sequence ID" value="ALS22200.1"/>
    <property type="molecule type" value="Genomic_DNA"/>
</dbReference>
<name>A0A0U2U7P1_9BACL</name>
<protein>
    <submittedName>
        <fullName evidence="1">Uncharacterized protein</fullName>
    </submittedName>
</protein>
<dbReference type="RefSeq" id="WP_062408517.1">
    <property type="nucleotide sequence ID" value="NZ_CP013652.1"/>
</dbReference>
<sequence length="104" mass="12431">MDIWKVEQINREDWSGKNNAVSIKLVDNEYRDSEAYIKWDGCIDFRQYSNGYSPDSEHSKEKADNCDYIHICDIDKMIEKLQAIKKVAEEYFSKEDFEAYWNTK</sequence>
<dbReference type="PATRIC" id="fig|162209.4.peg.1936"/>
<dbReference type="Proteomes" id="UP000061660">
    <property type="component" value="Chromosome"/>
</dbReference>
<proteinExistence type="predicted"/>
<accession>A0A0U2U7P1</accession>